<proteinExistence type="predicted"/>
<comment type="caution">
    <text evidence="1">The sequence shown here is derived from an EMBL/GenBank/DDBJ whole genome shotgun (WGS) entry which is preliminary data.</text>
</comment>
<name>A0A2S7SZ28_9BACT</name>
<accession>A0A2S7SZ28</accession>
<protein>
    <submittedName>
        <fullName evidence="1">Uncharacterized protein</fullName>
    </submittedName>
</protein>
<reference evidence="1 2" key="1">
    <citation type="submission" date="2018-01" db="EMBL/GenBank/DDBJ databases">
        <title>A novel member of the phylum Bacteroidetes isolated from glacier ice.</title>
        <authorList>
            <person name="Liu Q."/>
            <person name="Xin Y.-H."/>
        </authorList>
    </citation>
    <scope>NUCLEOTIDE SEQUENCE [LARGE SCALE GENOMIC DNA]</scope>
    <source>
        <strain evidence="1 2">RB1R16</strain>
    </source>
</reference>
<dbReference type="Proteomes" id="UP000239872">
    <property type="component" value="Unassembled WGS sequence"/>
</dbReference>
<dbReference type="AlphaFoldDB" id="A0A2S7SZ28"/>
<sequence length="172" mass="19344">MILGEESITALMHHIYGYQAAPGSKEVNDELNPNFNGFHDFAAAYYGRSSSSRGCKNIILSAHFGQEKEAFVAFFELLDLFKNGYQLSVSKEVLFKLIETLMLDKNEALQLNEEDNNALYVTLKMLPVSLKDPDSMADYDWILNRLKELGADNVAFTNLIAGLEEKAAVRRL</sequence>
<evidence type="ECO:0000313" key="1">
    <source>
        <dbReference type="EMBL" id="PQJ11974.1"/>
    </source>
</evidence>
<evidence type="ECO:0000313" key="2">
    <source>
        <dbReference type="Proteomes" id="UP000239872"/>
    </source>
</evidence>
<dbReference type="EMBL" id="PPSL01000002">
    <property type="protein sequence ID" value="PQJ11974.1"/>
    <property type="molecule type" value="Genomic_DNA"/>
</dbReference>
<gene>
    <name evidence="1" type="ORF">CJD36_009285</name>
</gene>
<organism evidence="1 2">
    <name type="scientific">Flavipsychrobacter stenotrophus</name>
    <dbReference type="NCBI Taxonomy" id="2077091"/>
    <lineage>
        <taxon>Bacteria</taxon>
        <taxon>Pseudomonadati</taxon>
        <taxon>Bacteroidota</taxon>
        <taxon>Chitinophagia</taxon>
        <taxon>Chitinophagales</taxon>
        <taxon>Chitinophagaceae</taxon>
        <taxon>Flavipsychrobacter</taxon>
    </lineage>
</organism>
<keyword evidence="2" id="KW-1185">Reference proteome</keyword>